<protein>
    <submittedName>
        <fullName evidence="2">Uncharacterized protein</fullName>
    </submittedName>
</protein>
<gene>
    <name evidence="2" type="ORF">I6G56_09055</name>
</gene>
<feature type="region of interest" description="Disordered" evidence="1">
    <location>
        <begin position="23"/>
        <end position="50"/>
    </location>
</feature>
<evidence type="ECO:0000313" key="3">
    <source>
        <dbReference type="Proteomes" id="UP000594943"/>
    </source>
</evidence>
<reference evidence="2 3" key="1">
    <citation type="submission" date="2020-12" db="EMBL/GenBank/DDBJ databases">
        <title>FDA dAtabase for Regulatory Grade micrObial Sequences (FDA-ARGOS): Supporting development and validation of Infectious Disease Dx tests.</title>
        <authorList>
            <person name="Nelson B."/>
            <person name="Plummer A."/>
            <person name="Tallon L."/>
            <person name="Sadzewicz L."/>
            <person name="Zhao X."/>
            <person name="Boylan J."/>
            <person name="Ott S."/>
            <person name="Bowen H."/>
            <person name="Vavikolanu K."/>
            <person name="Mehta A."/>
            <person name="Aluvathingal J."/>
            <person name="Nadendla S."/>
            <person name="Myers T."/>
            <person name="Yan Y."/>
            <person name="Sichtig H."/>
        </authorList>
    </citation>
    <scope>NUCLEOTIDE SEQUENCE [LARGE SCALE GENOMIC DNA]</scope>
    <source>
        <strain evidence="2 3">FDAARGOS_899</strain>
    </source>
</reference>
<name>A0A7T2U3X5_9BURK</name>
<evidence type="ECO:0000256" key="1">
    <source>
        <dbReference type="SAM" id="MobiDB-lite"/>
    </source>
</evidence>
<dbReference type="Proteomes" id="UP000594943">
    <property type="component" value="Chromosome 1"/>
</dbReference>
<dbReference type="AlphaFoldDB" id="A0A7T2U3X5"/>
<evidence type="ECO:0000313" key="2">
    <source>
        <dbReference type="EMBL" id="QPS45180.1"/>
    </source>
</evidence>
<accession>A0A7T2U3X5</accession>
<organism evidence="2 3">
    <name type="scientific">Burkholderia humptydooensis</name>
    <dbReference type="NCBI Taxonomy" id="430531"/>
    <lineage>
        <taxon>Bacteria</taxon>
        <taxon>Pseudomonadati</taxon>
        <taxon>Pseudomonadota</taxon>
        <taxon>Betaproteobacteria</taxon>
        <taxon>Burkholderiales</taxon>
        <taxon>Burkholderiaceae</taxon>
        <taxon>Burkholderia</taxon>
        <taxon>pseudomallei group</taxon>
    </lineage>
</organism>
<proteinExistence type="predicted"/>
<dbReference type="KEGG" id="bhg:I6G56_09055"/>
<sequence>MGTVVYPIARALSPILRFDGAQSRTAASALRPSRTGAGRPASESRRSTHAHRDILAPDLAMSGFAPRQIHASFENEKTDPAFSFTSLSPIRFDSHARYDFRKAPIFG</sequence>
<dbReference type="EMBL" id="CP065686">
    <property type="protein sequence ID" value="QPS45180.1"/>
    <property type="molecule type" value="Genomic_DNA"/>
</dbReference>